<protein>
    <recommendedName>
        <fullName evidence="3 8">Histidinol-phosphatase</fullName>
        <shortName evidence="8">HolPase</shortName>
        <ecNumber evidence="3 8">3.1.3.15</ecNumber>
    </recommendedName>
</protein>
<dbReference type="PANTHER" id="PTHR21039">
    <property type="entry name" value="HISTIDINOL PHOSPHATASE-RELATED"/>
    <property type="match status" value="1"/>
</dbReference>
<keyword evidence="5 8" id="KW-0378">Hydrolase</keyword>
<evidence type="ECO:0000313" key="11">
    <source>
        <dbReference type="Proteomes" id="UP001172673"/>
    </source>
</evidence>
<accession>A0AA38X4Z3</accession>
<dbReference type="SUPFAM" id="SSF89550">
    <property type="entry name" value="PHP domain-like"/>
    <property type="match status" value="1"/>
</dbReference>
<gene>
    <name evidence="10" type="ORF">H2200_008917</name>
</gene>
<evidence type="ECO:0000259" key="9">
    <source>
        <dbReference type="Pfam" id="PF02811"/>
    </source>
</evidence>
<proteinExistence type="inferred from homology"/>
<keyword evidence="4 8" id="KW-0028">Amino-acid biosynthesis</keyword>
<dbReference type="Gene3D" id="3.20.20.140">
    <property type="entry name" value="Metal-dependent hydrolases"/>
    <property type="match status" value="1"/>
</dbReference>
<evidence type="ECO:0000256" key="4">
    <source>
        <dbReference type="ARBA" id="ARBA00022605"/>
    </source>
</evidence>
<comment type="pathway">
    <text evidence="1 8">Amino-acid biosynthesis; L-histidine biosynthesis; L-histidine from 5-phospho-alpha-D-ribose 1-diphosphate: step 8/9.</text>
</comment>
<dbReference type="CDD" id="cd12110">
    <property type="entry name" value="PHP_HisPPase_Hisj_like"/>
    <property type="match status" value="1"/>
</dbReference>
<evidence type="ECO:0000256" key="3">
    <source>
        <dbReference type="ARBA" id="ARBA00013085"/>
    </source>
</evidence>
<dbReference type="PANTHER" id="PTHR21039:SF0">
    <property type="entry name" value="HISTIDINOL-PHOSPHATASE"/>
    <property type="match status" value="1"/>
</dbReference>
<dbReference type="AlphaFoldDB" id="A0AA38X4Z3"/>
<dbReference type="EC" id="3.1.3.15" evidence="3 8"/>
<evidence type="ECO:0000256" key="2">
    <source>
        <dbReference type="ARBA" id="ARBA00009152"/>
    </source>
</evidence>
<dbReference type="GO" id="GO:0004401">
    <property type="term" value="F:histidinol-phosphatase activity"/>
    <property type="evidence" value="ECO:0007669"/>
    <property type="project" value="UniProtKB-UniRule"/>
</dbReference>
<comment type="caution">
    <text evidence="10">The sequence shown here is derived from an EMBL/GenBank/DDBJ whole genome shotgun (WGS) entry which is preliminary data.</text>
</comment>
<evidence type="ECO:0000313" key="10">
    <source>
        <dbReference type="EMBL" id="KAJ9606906.1"/>
    </source>
</evidence>
<feature type="domain" description="PHP" evidence="9">
    <location>
        <begin position="5"/>
        <end position="214"/>
    </location>
</feature>
<evidence type="ECO:0000256" key="6">
    <source>
        <dbReference type="ARBA" id="ARBA00023102"/>
    </source>
</evidence>
<keyword evidence="11" id="KW-1185">Reference proteome</keyword>
<dbReference type="NCBIfam" id="TIGR01856">
    <property type="entry name" value="hisJ_fam"/>
    <property type="match status" value="1"/>
</dbReference>
<evidence type="ECO:0000256" key="1">
    <source>
        <dbReference type="ARBA" id="ARBA00004970"/>
    </source>
</evidence>
<comment type="similarity">
    <text evidence="2 8">Belongs to the PHP hydrolase family. HisK subfamily.</text>
</comment>
<evidence type="ECO:0000256" key="7">
    <source>
        <dbReference type="ARBA" id="ARBA00049158"/>
    </source>
</evidence>
<dbReference type="Proteomes" id="UP001172673">
    <property type="component" value="Unassembled WGS sequence"/>
</dbReference>
<dbReference type="InterPro" id="IPR010140">
    <property type="entry name" value="Histidinol_P_phosphatase_HisJ"/>
</dbReference>
<dbReference type="EMBL" id="JAPDRK010000013">
    <property type="protein sequence ID" value="KAJ9606906.1"/>
    <property type="molecule type" value="Genomic_DNA"/>
</dbReference>
<name>A0AA38X4Z3_9EURO</name>
<comment type="catalytic activity">
    <reaction evidence="7 8">
        <text>L-histidinol phosphate + H2O = L-histidinol + phosphate</text>
        <dbReference type="Rhea" id="RHEA:14465"/>
        <dbReference type="ChEBI" id="CHEBI:15377"/>
        <dbReference type="ChEBI" id="CHEBI:43474"/>
        <dbReference type="ChEBI" id="CHEBI:57699"/>
        <dbReference type="ChEBI" id="CHEBI:57980"/>
        <dbReference type="EC" id="3.1.3.15"/>
    </reaction>
</comment>
<dbReference type="InterPro" id="IPR016195">
    <property type="entry name" value="Pol/histidinol_Pase-like"/>
</dbReference>
<evidence type="ECO:0000256" key="8">
    <source>
        <dbReference type="RuleBase" id="RU366003"/>
    </source>
</evidence>
<dbReference type="InterPro" id="IPR004013">
    <property type="entry name" value="PHP_dom"/>
</dbReference>
<dbReference type="GO" id="GO:0000105">
    <property type="term" value="P:L-histidine biosynthetic process"/>
    <property type="evidence" value="ECO:0007669"/>
    <property type="project" value="UniProtKB-UniRule"/>
</dbReference>
<sequence length="318" mass="36408">MPHSHHSHSGQFCPGHARDSLDAIVQHAISLHMTVFALTEHMPRHDIDRYPDEGPEHDLTHQLANEEAYFKEALRMREKYRGQIEIPIGFESDWIRPESADLIRQSIDRYGFDFFMGSVHHVHTVPIDYNQEMYHEARRIAGGTDERLFGDYFDAQLGMLKSVRPPVVGHFDLIRLKSDDPNQNLQGLKGVWERVLRNLDFIAKYGGILEINSSAVRKGMDDPYPKREVCQAALEKGIRFCLSDDSHGIDHIAHSYDRVLQFVEQVGIQSLTSLKHGEPSDNVDKNGTTDERFPTLRFGQVDVGTLRQNKFSQSTKYA</sequence>
<dbReference type="GO" id="GO:0005737">
    <property type="term" value="C:cytoplasm"/>
    <property type="evidence" value="ECO:0007669"/>
    <property type="project" value="TreeGrafter"/>
</dbReference>
<keyword evidence="6 8" id="KW-0368">Histidine biosynthesis</keyword>
<organism evidence="10 11">
    <name type="scientific">Cladophialophora chaetospira</name>
    <dbReference type="NCBI Taxonomy" id="386627"/>
    <lineage>
        <taxon>Eukaryota</taxon>
        <taxon>Fungi</taxon>
        <taxon>Dikarya</taxon>
        <taxon>Ascomycota</taxon>
        <taxon>Pezizomycotina</taxon>
        <taxon>Eurotiomycetes</taxon>
        <taxon>Chaetothyriomycetidae</taxon>
        <taxon>Chaetothyriales</taxon>
        <taxon>Herpotrichiellaceae</taxon>
        <taxon>Cladophialophora</taxon>
    </lineage>
</organism>
<dbReference type="FunFam" id="3.20.20.140:FF:000059">
    <property type="entry name" value="Histidinol-phosphatase"/>
    <property type="match status" value="1"/>
</dbReference>
<evidence type="ECO:0000256" key="5">
    <source>
        <dbReference type="ARBA" id="ARBA00022801"/>
    </source>
</evidence>
<reference evidence="10" key="1">
    <citation type="submission" date="2022-10" db="EMBL/GenBank/DDBJ databases">
        <title>Culturing micro-colonial fungi from biological soil crusts in the Mojave desert and describing Neophaeococcomyces mojavensis, and introducing the new genera and species Taxawa tesnikishii.</title>
        <authorList>
            <person name="Kurbessoian T."/>
            <person name="Stajich J.E."/>
        </authorList>
    </citation>
    <scope>NUCLEOTIDE SEQUENCE</scope>
    <source>
        <strain evidence="10">TK_41</strain>
    </source>
</reference>
<dbReference type="Pfam" id="PF02811">
    <property type="entry name" value="PHP"/>
    <property type="match status" value="1"/>
</dbReference>